<dbReference type="EMBL" id="JAFBWN010000025">
    <property type="protein sequence ID" value="MBM2356998.1"/>
    <property type="molecule type" value="Genomic_DNA"/>
</dbReference>
<gene>
    <name evidence="2" type="ORF">JQX14_20825</name>
</gene>
<proteinExistence type="predicted"/>
<accession>A0A9Q2NSL9</accession>
<dbReference type="InterPro" id="IPR018649">
    <property type="entry name" value="SHOCT"/>
</dbReference>
<comment type="caution">
    <text evidence="2">The sequence shown here is derived from an EMBL/GenBank/DDBJ whole genome shotgun (WGS) entry which is preliminary data.</text>
</comment>
<name>A0A9Q2NSL9_9RHOB</name>
<protein>
    <submittedName>
        <fullName evidence="2">SHOCT domain-containing protein</fullName>
    </submittedName>
</protein>
<evidence type="ECO:0000313" key="3">
    <source>
        <dbReference type="Proteomes" id="UP000809337"/>
    </source>
</evidence>
<sequence>MQADRDPLAQLEKLKALHDAGAIDDTEFAKMKADLLSAAG</sequence>
<feature type="domain" description="SHOCT" evidence="1">
    <location>
        <begin position="9"/>
        <end position="36"/>
    </location>
</feature>
<dbReference type="Proteomes" id="UP000809337">
    <property type="component" value="Unassembled WGS sequence"/>
</dbReference>
<dbReference type="Pfam" id="PF09851">
    <property type="entry name" value="SHOCT"/>
    <property type="match status" value="1"/>
</dbReference>
<evidence type="ECO:0000259" key="1">
    <source>
        <dbReference type="Pfam" id="PF09851"/>
    </source>
</evidence>
<reference evidence="2" key="1">
    <citation type="submission" date="2021-01" db="EMBL/GenBank/DDBJ databases">
        <title>Diatom-associated Roseobacters Show Island Model of Population Structure.</title>
        <authorList>
            <person name="Qu L."/>
            <person name="Feng X."/>
            <person name="Chen Y."/>
            <person name="Li L."/>
            <person name="Wang X."/>
            <person name="Hu Z."/>
            <person name="Wang H."/>
            <person name="Luo H."/>
        </authorList>
    </citation>
    <scope>NUCLEOTIDE SEQUENCE</scope>
    <source>
        <strain evidence="2">SM26-45</strain>
    </source>
</reference>
<evidence type="ECO:0000313" key="2">
    <source>
        <dbReference type="EMBL" id="MBM2356998.1"/>
    </source>
</evidence>
<organism evidence="2 3">
    <name type="scientific">Pseudosulfitobacter pseudonitzschiae</name>
    <dbReference type="NCBI Taxonomy" id="1402135"/>
    <lineage>
        <taxon>Bacteria</taxon>
        <taxon>Pseudomonadati</taxon>
        <taxon>Pseudomonadota</taxon>
        <taxon>Alphaproteobacteria</taxon>
        <taxon>Rhodobacterales</taxon>
        <taxon>Roseobacteraceae</taxon>
        <taxon>Pseudosulfitobacter</taxon>
    </lineage>
</organism>
<dbReference type="AlphaFoldDB" id="A0A9Q2NSL9"/>